<sequence>MAADTNSGNGGDWSSVGRRQSARESFSSTGGAYRRRASAIVSTQNAAAVVQLANLGKNMRIEVQRHQPPPTKANNNLKWMSLVVLIVQTTALVLVLRYSRTQKTEGPKYISSTAVLVSEIVKFFSCIIVLLAQHKWSFAAFTAEMDAENLQKPMDTLKVAVPALLYVVQNNLLFLALTKLDAATYQVTYQLKILTTAFFSVSMLGRRLNGLKWVALILLTLGVALVQLPSGSAKPVEKVVETSWLSGLGDSDKMIGLVSVLAACFSSGFSGVYFEKILKGSNTSLWMRNLQLAFFSIFGGFFMVYVYDSAAISENGFFQGYSFLIWIVVVLQAYGGLVIALVVKYADNILKGFAVSLSIILSSIMSYWLLGDFQPSLAFLLGATVVIASTFLYGYEPQRPDLKPM</sequence>
<keyword evidence="6 10" id="KW-1133">Transmembrane helix</keyword>
<feature type="transmembrane region" description="Helical" evidence="10">
    <location>
        <begin position="254"/>
        <end position="274"/>
    </location>
</feature>
<evidence type="ECO:0000256" key="7">
    <source>
        <dbReference type="ARBA" id="ARBA00023034"/>
    </source>
</evidence>
<protein>
    <submittedName>
        <fullName evidence="12">UDP-N-acetylglucosamine transporter</fullName>
    </submittedName>
</protein>
<keyword evidence="3" id="KW-0813">Transport</keyword>
<dbReference type="FunFam" id="1.10.3730.20:FF:000037">
    <property type="entry name" value="Nucleotide Sugar TransPorter family"/>
    <property type="match status" value="1"/>
</dbReference>
<evidence type="ECO:0000256" key="8">
    <source>
        <dbReference type="ARBA" id="ARBA00023136"/>
    </source>
</evidence>
<evidence type="ECO:0000313" key="11">
    <source>
        <dbReference type="Proteomes" id="UP000887566"/>
    </source>
</evidence>
<proteinExistence type="inferred from homology"/>
<feature type="transmembrane region" description="Helical" evidence="10">
    <location>
        <begin position="286"/>
        <end position="307"/>
    </location>
</feature>
<evidence type="ECO:0000256" key="6">
    <source>
        <dbReference type="ARBA" id="ARBA00022989"/>
    </source>
</evidence>
<dbReference type="InterPro" id="IPR037185">
    <property type="entry name" value="EmrE-like"/>
</dbReference>
<feature type="transmembrane region" description="Helical" evidence="10">
    <location>
        <begin position="350"/>
        <end position="370"/>
    </location>
</feature>
<comment type="similarity">
    <text evidence="2">Belongs to the nucleotide-sugar transporter family. SLC35A subfamily.</text>
</comment>
<feature type="transmembrane region" description="Helical" evidence="10">
    <location>
        <begin position="210"/>
        <end position="228"/>
    </location>
</feature>
<dbReference type="InterPro" id="IPR007271">
    <property type="entry name" value="Nuc_sug_transpt"/>
</dbReference>
<organism evidence="11 12">
    <name type="scientific">Plectus sambesii</name>
    <dbReference type="NCBI Taxonomy" id="2011161"/>
    <lineage>
        <taxon>Eukaryota</taxon>
        <taxon>Metazoa</taxon>
        <taxon>Ecdysozoa</taxon>
        <taxon>Nematoda</taxon>
        <taxon>Chromadorea</taxon>
        <taxon>Plectida</taxon>
        <taxon>Plectina</taxon>
        <taxon>Plectoidea</taxon>
        <taxon>Plectidae</taxon>
        <taxon>Plectus</taxon>
    </lineage>
</organism>
<dbReference type="NCBIfam" id="TIGR00803">
    <property type="entry name" value="nst"/>
    <property type="match status" value="1"/>
</dbReference>
<feature type="transmembrane region" description="Helical" evidence="10">
    <location>
        <begin position="376"/>
        <end position="395"/>
    </location>
</feature>
<keyword evidence="4" id="KW-0762">Sugar transport</keyword>
<name>A0A914VQC9_9BILA</name>
<dbReference type="Pfam" id="PF04142">
    <property type="entry name" value="Nuc_sug_transp"/>
    <property type="match status" value="1"/>
</dbReference>
<evidence type="ECO:0000313" key="12">
    <source>
        <dbReference type="WBParaSite" id="PSAMB.scaffold2260size24268.g17105.t1"/>
    </source>
</evidence>
<reference evidence="12" key="1">
    <citation type="submission" date="2022-11" db="UniProtKB">
        <authorList>
            <consortium name="WormBaseParasite"/>
        </authorList>
    </citation>
    <scope>IDENTIFICATION</scope>
</reference>
<dbReference type="Proteomes" id="UP000887566">
    <property type="component" value="Unplaced"/>
</dbReference>
<evidence type="ECO:0000256" key="4">
    <source>
        <dbReference type="ARBA" id="ARBA00022597"/>
    </source>
</evidence>
<evidence type="ECO:0000256" key="9">
    <source>
        <dbReference type="SAM" id="MobiDB-lite"/>
    </source>
</evidence>
<dbReference type="PANTHER" id="PTHR10231">
    <property type="entry name" value="NUCLEOTIDE-SUGAR TRANSMEMBRANE TRANSPORTER"/>
    <property type="match status" value="1"/>
</dbReference>
<keyword evidence="11" id="KW-1185">Reference proteome</keyword>
<accession>A0A914VQC9</accession>
<feature type="region of interest" description="Disordered" evidence="9">
    <location>
        <begin position="1"/>
        <end position="29"/>
    </location>
</feature>
<feature type="transmembrane region" description="Helical" evidence="10">
    <location>
        <begin position="323"/>
        <end position="343"/>
    </location>
</feature>
<keyword evidence="5 10" id="KW-0812">Transmembrane</keyword>
<keyword evidence="8 10" id="KW-0472">Membrane</keyword>
<dbReference type="SUPFAM" id="SSF103481">
    <property type="entry name" value="Multidrug resistance efflux transporter EmrE"/>
    <property type="match status" value="1"/>
</dbReference>
<evidence type="ECO:0000256" key="5">
    <source>
        <dbReference type="ARBA" id="ARBA00022692"/>
    </source>
</evidence>
<evidence type="ECO:0000256" key="2">
    <source>
        <dbReference type="ARBA" id="ARBA00009976"/>
    </source>
</evidence>
<evidence type="ECO:0000256" key="1">
    <source>
        <dbReference type="ARBA" id="ARBA00004653"/>
    </source>
</evidence>
<feature type="transmembrane region" description="Helical" evidence="10">
    <location>
        <begin position="110"/>
        <end position="132"/>
    </location>
</feature>
<dbReference type="WBParaSite" id="PSAMB.scaffold2260size24268.g17105.t1">
    <property type="protein sequence ID" value="PSAMB.scaffold2260size24268.g17105.t1"/>
    <property type="gene ID" value="PSAMB.scaffold2260size24268.g17105"/>
</dbReference>
<evidence type="ECO:0000256" key="10">
    <source>
        <dbReference type="SAM" id="Phobius"/>
    </source>
</evidence>
<dbReference type="PIRSF" id="PIRSF005799">
    <property type="entry name" value="UDP-gal_transpt"/>
    <property type="match status" value="1"/>
</dbReference>
<evidence type="ECO:0000256" key="3">
    <source>
        <dbReference type="ARBA" id="ARBA00022448"/>
    </source>
</evidence>
<dbReference type="AlphaFoldDB" id="A0A914VQC9"/>
<keyword evidence="7" id="KW-0333">Golgi apparatus</keyword>
<comment type="subcellular location">
    <subcellularLocation>
        <location evidence="1">Golgi apparatus membrane</location>
        <topology evidence="1">Multi-pass membrane protein</topology>
    </subcellularLocation>
</comment>
<dbReference type="GO" id="GO:0000139">
    <property type="term" value="C:Golgi membrane"/>
    <property type="evidence" value="ECO:0007669"/>
    <property type="project" value="UniProtKB-SubCell"/>
</dbReference>
<feature type="transmembrane region" description="Helical" evidence="10">
    <location>
        <begin position="79"/>
        <end position="98"/>
    </location>
</feature>
<dbReference type="GO" id="GO:0015165">
    <property type="term" value="F:pyrimidine nucleotide-sugar transmembrane transporter activity"/>
    <property type="evidence" value="ECO:0007669"/>
    <property type="project" value="InterPro"/>
</dbReference>